<sequence length="99" mass="10556">MGHAYEVSFAYQNALAGTYAWVTGYDKDGSGVETRRTRIPERRPMTVFTERVVAGCGEVWVGAGSLRPGQAGADFVLDDFSVIGLGVTAEARVRGSPGE</sequence>
<dbReference type="EMBL" id="JBHSBI010000004">
    <property type="protein sequence ID" value="MFC4007523.1"/>
    <property type="molecule type" value="Genomic_DNA"/>
</dbReference>
<keyword evidence="2" id="KW-1185">Reference proteome</keyword>
<comment type="caution">
    <text evidence="1">The sequence shown here is derived from an EMBL/GenBank/DDBJ whole genome shotgun (WGS) entry which is preliminary data.</text>
</comment>
<gene>
    <name evidence="1" type="ORF">ACFOY2_09835</name>
</gene>
<dbReference type="Gene3D" id="2.60.120.260">
    <property type="entry name" value="Galactose-binding domain-like"/>
    <property type="match status" value="1"/>
</dbReference>
<accession>A0ABV8G4I7</accession>
<reference evidence="2" key="1">
    <citation type="journal article" date="2019" name="Int. J. Syst. Evol. Microbiol.">
        <title>The Global Catalogue of Microorganisms (GCM) 10K type strain sequencing project: providing services to taxonomists for standard genome sequencing and annotation.</title>
        <authorList>
            <consortium name="The Broad Institute Genomics Platform"/>
            <consortium name="The Broad Institute Genome Sequencing Center for Infectious Disease"/>
            <person name="Wu L."/>
            <person name="Ma J."/>
        </authorList>
    </citation>
    <scope>NUCLEOTIDE SEQUENCE [LARGE SCALE GENOMIC DNA]</scope>
    <source>
        <strain evidence="2">TBRC 1276</strain>
    </source>
</reference>
<organism evidence="1 2">
    <name type="scientific">Nonomuraea purpurea</name>
    <dbReference type="NCBI Taxonomy" id="1849276"/>
    <lineage>
        <taxon>Bacteria</taxon>
        <taxon>Bacillati</taxon>
        <taxon>Actinomycetota</taxon>
        <taxon>Actinomycetes</taxon>
        <taxon>Streptosporangiales</taxon>
        <taxon>Streptosporangiaceae</taxon>
        <taxon>Nonomuraea</taxon>
    </lineage>
</organism>
<dbReference type="Proteomes" id="UP001595851">
    <property type="component" value="Unassembled WGS sequence"/>
</dbReference>
<evidence type="ECO:0000313" key="2">
    <source>
        <dbReference type="Proteomes" id="UP001595851"/>
    </source>
</evidence>
<proteinExistence type="predicted"/>
<name>A0ABV8G4I7_9ACTN</name>
<protein>
    <submittedName>
        <fullName evidence="1">Uncharacterized protein</fullName>
    </submittedName>
</protein>
<evidence type="ECO:0000313" key="1">
    <source>
        <dbReference type="EMBL" id="MFC4007523.1"/>
    </source>
</evidence>
<dbReference type="RefSeq" id="WP_379527644.1">
    <property type="nucleotide sequence ID" value="NZ_JBHSBI010000004.1"/>
</dbReference>